<organism evidence="2 3">
    <name type="scientific">Psylliodes chrysocephalus</name>
    <dbReference type="NCBI Taxonomy" id="3402493"/>
    <lineage>
        <taxon>Eukaryota</taxon>
        <taxon>Metazoa</taxon>
        <taxon>Ecdysozoa</taxon>
        <taxon>Arthropoda</taxon>
        <taxon>Hexapoda</taxon>
        <taxon>Insecta</taxon>
        <taxon>Pterygota</taxon>
        <taxon>Neoptera</taxon>
        <taxon>Endopterygota</taxon>
        <taxon>Coleoptera</taxon>
        <taxon>Polyphaga</taxon>
        <taxon>Cucujiformia</taxon>
        <taxon>Chrysomeloidea</taxon>
        <taxon>Chrysomelidae</taxon>
        <taxon>Galerucinae</taxon>
        <taxon>Alticini</taxon>
        <taxon>Psylliodes</taxon>
    </lineage>
</organism>
<evidence type="ECO:0000313" key="2">
    <source>
        <dbReference type="EMBL" id="CAH1106331.1"/>
    </source>
</evidence>
<name>A0A9P0CY23_9CUCU</name>
<evidence type="ECO:0008006" key="4">
    <source>
        <dbReference type="Google" id="ProtNLM"/>
    </source>
</evidence>
<gene>
    <name evidence="2" type="ORF">PSYICH_LOCUS6919</name>
</gene>
<accession>A0A9P0CY23</accession>
<evidence type="ECO:0000313" key="3">
    <source>
        <dbReference type="Proteomes" id="UP001153636"/>
    </source>
</evidence>
<reference evidence="2" key="1">
    <citation type="submission" date="2022-01" db="EMBL/GenBank/DDBJ databases">
        <authorList>
            <person name="King R."/>
        </authorList>
    </citation>
    <scope>NUCLEOTIDE SEQUENCE</scope>
</reference>
<proteinExistence type="predicted"/>
<dbReference type="AlphaFoldDB" id="A0A9P0CY23"/>
<sequence length="171" mass="19698">MDSIIDNIQGEINKSQGETGEPIRKKARIEENSRKREALEICDAVLLQIKTRFNFSRHLVASNLFMSEKFSVYRHQFPESFLNETCIQFSFLDQNMLKNELQVLYQRDELSTTSGAVPLSILLNEEGLICTFQETLKLLGILITIPMSTSEAECCFSMLKRFKTFNEGRKT</sequence>
<feature type="region of interest" description="Disordered" evidence="1">
    <location>
        <begin position="1"/>
        <end position="24"/>
    </location>
</feature>
<protein>
    <recommendedName>
        <fullName evidence="4">HAT C-terminal dimerisation domain-containing protein</fullName>
    </recommendedName>
</protein>
<keyword evidence="3" id="KW-1185">Reference proteome</keyword>
<dbReference type="Proteomes" id="UP001153636">
    <property type="component" value="Chromosome 2"/>
</dbReference>
<dbReference type="OrthoDB" id="6781636at2759"/>
<dbReference type="EMBL" id="OV651814">
    <property type="protein sequence ID" value="CAH1106331.1"/>
    <property type="molecule type" value="Genomic_DNA"/>
</dbReference>
<evidence type="ECO:0000256" key="1">
    <source>
        <dbReference type="SAM" id="MobiDB-lite"/>
    </source>
</evidence>